<dbReference type="SUPFAM" id="SSF55961">
    <property type="entry name" value="Bet v1-like"/>
    <property type="match status" value="1"/>
</dbReference>
<keyword evidence="4" id="KW-1185">Reference proteome</keyword>
<dbReference type="InterPro" id="IPR013538">
    <property type="entry name" value="ASHA1/2-like_C"/>
</dbReference>
<evidence type="ECO:0000256" key="1">
    <source>
        <dbReference type="ARBA" id="ARBA00006817"/>
    </source>
</evidence>
<protein>
    <submittedName>
        <fullName evidence="3">SRPBCC family protein</fullName>
    </submittedName>
</protein>
<feature type="domain" description="Activator of Hsp90 ATPase homologue 1/2-like C-terminal" evidence="2">
    <location>
        <begin position="21"/>
        <end position="144"/>
    </location>
</feature>
<gene>
    <name evidence="3" type="ORF">ACFFTR_37060</name>
</gene>
<comment type="caution">
    <text evidence="3">The sequence shown here is derived from an EMBL/GenBank/DDBJ whole genome shotgun (WGS) entry which is preliminary data.</text>
</comment>
<dbReference type="InterPro" id="IPR023393">
    <property type="entry name" value="START-like_dom_sf"/>
</dbReference>
<sequence>MIDTTVLHGSFTLERSYPLRPGRVFAAWADPASKARWFGGEQHMLDFRIGGREMVRDHDDEGRSLRYESRYHDIVPSERIVYSSTLHVADVVATISLTTVEFRPTVLGTALRLTEQAVYLDEHERPEWREHGTAEWLDALARELD</sequence>
<organism evidence="3 4">
    <name type="scientific">Dactylosporangium vinaceum</name>
    <dbReference type="NCBI Taxonomy" id="53362"/>
    <lineage>
        <taxon>Bacteria</taxon>
        <taxon>Bacillati</taxon>
        <taxon>Actinomycetota</taxon>
        <taxon>Actinomycetes</taxon>
        <taxon>Micromonosporales</taxon>
        <taxon>Micromonosporaceae</taxon>
        <taxon>Dactylosporangium</taxon>
    </lineage>
</organism>
<dbReference type="Proteomes" id="UP001589608">
    <property type="component" value="Unassembled WGS sequence"/>
</dbReference>
<dbReference type="CDD" id="cd08900">
    <property type="entry name" value="SRPBCC_CalC_Aha1-like_7"/>
    <property type="match status" value="1"/>
</dbReference>
<comment type="similarity">
    <text evidence="1">Belongs to the AHA1 family.</text>
</comment>
<evidence type="ECO:0000259" key="2">
    <source>
        <dbReference type="Pfam" id="PF08327"/>
    </source>
</evidence>
<dbReference type="RefSeq" id="WP_223094186.1">
    <property type="nucleotide sequence ID" value="NZ_CP061913.1"/>
</dbReference>
<reference evidence="3 4" key="1">
    <citation type="submission" date="2024-09" db="EMBL/GenBank/DDBJ databases">
        <authorList>
            <person name="Sun Q."/>
            <person name="Mori K."/>
        </authorList>
    </citation>
    <scope>NUCLEOTIDE SEQUENCE [LARGE SCALE GENOMIC DNA]</scope>
    <source>
        <strain evidence="3 4">JCM 3307</strain>
    </source>
</reference>
<dbReference type="Gene3D" id="3.30.530.20">
    <property type="match status" value="1"/>
</dbReference>
<dbReference type="Pfam" id="PF08327">
    <property type="entry name" value="AHSA1"/>
    <property type="match status" value="1"/>
</dbReference>
<name>A0ABV5MIN6_9ACTN</name>
<accession>A0ABV5MIN6</accession>
<evidence type="ECO:0000313" key="4">
    <source>
        <dbReference type="Proteomes" id="UP001589608"/>
    </source>
</evidence>
<proteinExistence type="inferred from homology"/>
<evidence type="ECO:0000313" key="3">
    <source>
        <dbReference type="EMBL" id="MFB9448727.1"/>
    </source>
</evidence>
<dbReference type="EMBL" id="JBHMCA010000060">
    <property type="protein sequence ID" value="MFB9448727.1"/>
    <property type="molecule type" value="Genomic_DNA"/>
</dbReference>